<organism evidence="1 2">
    <name type="scientific">Amedibacillus dolichus</name>
    <dbReference type="NCBI Taxonomy" id="31971"/>
    <lineage>
        <taxon>Bacteria</taxon>
        <taxon>Bacillati</taxon>
        <taxon>Bacillota</taxon>
        <taxon>Erysipelotrichia</taxon>
        <taxon>Erysipelotrichales</taxon>
        <taxon>Erysipelotrichaceae</taxon>
        <taxon>Amedibacillus</taxon>
    </lineage>
</organism>
<sequence>MTKEHVLAKQLLNAVWNEDVELAGIVLDAGADANWYFNGYPILLHAVFTRNEEMVMLLLEYGAQQASEALGFALDRGIGEMVRPLAFLGIVPKKEHVLKKYGEFPQRYAPII</sequence>
<name>A0A942WEH7_9FIRM</name>
<evidence type="ECO:0000313" key="2">
    <source>
        <dbReference type="Proteomes" id="UP000753219"/>
    </source>
</evidence>
<gene>
    <name evidence="1" type="ORF">KHZ85_09180</name>
</gene>
<dbReference type="GeneID" id="92794039"/>
<proteinExistence type="predicted"/>
<dbReference type="EMBL" id="JAGZMZ010000029">
    <property type="protein sequence ID" value="MBS4884919.1"/>
    <property type="molecule type" value="Genomic_DNA"/>
</dbReference>
<dbReference type="SUPFAM" id="SSF48403">
    <property type="entry name" value="Ankyrin repeat"/>
    <property type="match status" value="1"/>
</dbReference>
<dbReference type="InterPro" id="IPR036770">
    <property type="entry name" value="Ankyrin_rpt-contain_sf"/>
</dbReference>
<dbReference type="AlphaFoldDB" id="A0A942WEH7"/>
<accession>A0A942WEH7</accession>
<evidence type="ECO:0000313" key="1">
    <source>
        <dbReference type="EMBL" id="MBS4884919.1"/>
    </source>
</evidence>
<dbReference type="RefSeq" id="WP_004800614.1">
    <property type="nucleotide sequence ID" value="NZ_CABKNA010000002.1"/>
</dbReference>
<comment type="caution">
    <text evidence="1">The sequence shown here is derived from an EMBL/GenBank/DDBJ whole genome shotgun (WGS) entry which is preliminary data.</text>
</comment>
<reference evidence="1" key="1">
    <citation type="submission" date="2021-02" db="EMBL/GenBank/DDBJ databases">
        <title>Infant gut strain persistence is associated with maternal origin, phylogeny, and functional potential including surface adhesion and iron acquisition.</title>
        <authorList>
            <person name="Lou Y.C."/>
        </authorList>
    </citation>
    <scope>NUCLEOTIDE SEQUENCE</scope>
    <source>
        <strain evidence="1">L3_108_103G1_dasL3_108_103G1_concoct_2</strain>
    </source>
</reference>
<protein>
    <submittedName>
        <fullName evidence="1">Ankyrin repeat domain-containing protein</fullName>
    </submittedName>
</protein>
<dbReference type="Gene3D" id="1.25.40.20">
    <property type="entry name" value="Ankyrin repeat-containing domain"/>
    <property type="match status" value="1"/>
</dbReference>
<dbReference type="Proteomes" id="UP000753219">
    <property type="component" value="Unassembled WGS sequence"/>
</dbReference>